<organism evidence="11 12">
    <name type="scientific">Candidatus Zambryskibacteria bacterium RIFCSPLOWO2_01_FULL_43_17</name>
    <dbReference type="NCBI Taxonomy" id="1802760"/>
    <lineage>
        <taxon>Bacteria</taxon>
        <taxon>Candidatus Zambryskiibacteriota</taxon>
    </lineage>
</organism>
<evidence type="ECO:0000256" key="8">
    <source>
        <dbReference type="ARBA" id="ARBA00022840"/>
    </source>
</evidence>
<sequence>MKTTSKSLLETERFVSRVLNQIKPSRGNSAAILALSGNLGSGKTAFTKILAKKLKITETVNSPTFVIMKKYLTHDSVFKTLIHIDAYRLDSPQELEKLGWLELLSNPKNLIVVEWAEKIVEILPDTALWICFEFVNENTRKLELRIKN</sequence>
<dbReference type="InterPro" id="IPR003442">
    <property type="entry name" value="T6A_TsaE"/>
</dbReference>
<keyword evidence="8" id="KW-0067">ATP-binding</keyword>
<keyword evidence="6" id="KW-0479">Metal-binding</keyword>
<keyword evidence="7" id="KW-0547">Nucleotide-binding</keyword>
<evidence type="ECO:0000256" key="1">
    <source>
        <dbReference type="ARBA" id="ARBA00004496"/>
    </source>
</evidence>
<keyword evidence="4" id="KW-0963">Cytoplasm</keyword>
<evidence type="ECO:0000256" key="9">
    <source>
        <dbReference type="ARBA" id="ARBA00022842"/>
    </source>
</evidence>
<dbReference type="GO" id="GO:0005524">
    <property type="term" value="F:ATP binding"/>
    <property type="evidence" value="ECO:0007669"/>
    <property type="project" value="UniProtKB-KW"/>
</dbReference>
<gene>
    <name evidence="11" type="ORF">A2920_01500</name>
</gene>
<dbReference type="Pfam" id="PF02367">
    <property type="entry name" value="TsaE"/>
    <property type="match status" value="1"/>
</dbReference>
<comment type="similarity">
    <text evidence="2">Belongs to the TsaE family.</text>
</comment>
<keyword evidence="11" id="KW-0808">Transferase</keyword>
<evidence type="ECO:0000313" key="11">
    <source>
        <dbReference type="EMBL" id="OHB04597.1"/>
    </source>
</evidence>
<dbReference type="AlphaFoldDB" id="A0A1G2U527"/>
<dbReference type="GO" id="GO:0005737">
    <property type="term" value="C:cytoplasm"/>
    <property type="evidence" value="ECO:0007669"/>
    <property type="project" value="UniProtKB-SubCell"/>
</dbReference>
<dbReference type="Gene3D" id="3.40.50.300">
    <property type="entry name" value="P-loop containing nucleotide triphosphate hydrolases"/>
    <property type="match status" value="1"/>
</dbReference>
<evidence type="ECO:0000256" key="2">
    <source>
        <dbReference type="ARBA" id="ARBA00007599"/>
    </source>
</evidence>
<name>A0A1G2U527_9BACT</name>
<dbReference type="GO" id="GO:0002949">
    <property type="term" value="P:tRNA threonylcarbamoyladenosine modification"/>
    <property type="evidence" value="ECO:0007669"/>
    <property type="project" value="InterPro"/>
</dbReference>
<evidence type="ECO:0000256" key="3">
    <source>
        <dbReference type="ARBA" id="ARBA00019010"/>
    </source>
</evidence>
<keyword evidence="9" id="KW-0460">Magnesium</keyword>
<evidence type="ECO:0000256" key="4">
    <source>
        <dbReference type="ARBA" id="ARBA00022490"/>
    </source>
</evidence>
<dbReference type="PANTHER" id="PTHR33540:SF2">
    <property type="entry name" value="TRNA THREONYLCARBAMOYLADENOSINE BIOSYNTHESIS PROTEIN TSAE"/>
    <property type="match status" value="1"/>
</dbReference>
<accession>A0A1G2U527</accession>
<comment type="subcellular location">
    <subcellularLocation>
        <location evidence="1">Cytoplasm</location>
    </subcellularLocation>
</comment>
<dbReference type="GO" id="GO:0016740">
    <property type="term" value="F:transferase activity"/>
    <property type="evidence" value="ECO:0007669"/>
    <property type="project" value="UniProtKB-KW"/>
</dbReference>
<protein>
    <recommendedName>
        <fullName evidence="3">tRNA threonylcarbamoyladenosine biosynthesis protein TsaE</fullName>
    </recommendedName>
    <alternativeName>
        <fullName evidence="10">t(6)A37 threonylcarbamoyladenosine biosynthesis protein TsaE</fullName>
    </alternativeName>
</protein>
<dbReference type="EMBL" id="MHWD01000008">
    <property type="protein sequence ID" value="OHB04597.1"/>
    <property type="molecule type" value="Genomic_DNA"/>
</dbReference>
<evidence type="ECO:0000256" key="10">
    <source>
        <dbReference type="ARBA" id="ARBA00032441"/>
    </source>
</evidence>
<evidence type="ECO:0000256" key="6">
    <source>
        <dbReference type="ARBA" id="ARBA00022723"/>
    </source>
</evidence>
<keyword evidence="5" id="KW-0819">tRNA processing</keyword>
<dbReference type="PANTHER" id="PTHR33540">
    <property type="entry name" value="TRNA THREONYLCARBAMOYLADENOSINE BIOSYNTHESIS PROTEIN TSAE"/>
    <property type="match status" value="1"/>
</dbReference>
<dbReference type="GO" id="GO:0046872">
    <property type="term" value="F:metal ion binding"/>
    <property type="evidence" value="ECO:0007669"/>
    <property type="project" value="UniProtKB-KW"/>
</dbReference>
<dbReference type="NCBIfam" id="TIGR00150">
    <property type="entry name" value="T6A_YjeE"/>
    <property type="match status" value="1"/>
</dbReference>
<comment type="caution">
    <text evidence="11">The sequence shown here is derived from an EMBL/GenBank/DDBJ whole genome shotgun (WGS) entry which is preliminary data.</text>
</comment>
<dbReference type="InterPro" id="IPR027417">
    <property type="entry name" value="P-loop_NTPase"/>
</dbReference>
<evidence type="ECO:0000256" key="5">
    <source>
        <dbReference type="ARBA" id="ARBA00022694"/>
    </source>
</evidence>
<evidence type="ECO:0000256" key="7">
    <source>
        <dbReference type="ARBA" id="ARBA00022741"/>
    </source>
</evidence>
<evidence type="ECO:0000313" key="12">
    <source>
        <dbReference type="Proteomes" id="UP000179283"/>
    </source>
</evidence>
<dbReference type="SUPFAM" id="SSF52540">
    <property type="entry name" value="P-loop containing nucleoside triphosphate hydrolases"/>
    <property type="match status" value="1"/>
</dbReference>
<reference evidence="11 12" key="1">
    <citation type="journal article" date="2016" name="Nat. Commun.">
        <title>Thousands of microbial genomes shed light on interconnected biogeochemical processes in an aquifer system.</title>
        <authorList>
            <person name="Anantharaman K."/>
            <person name="Brown C.T."/>
            <person name="Hug L.A."/>
            <person name="Sharon I."/>
            <person name="Castelle C.J."/>
            <person name="Probst A.J."/>
            <person name="Thomas B.C."/>
            <person name="Singh A."/>
            <person name="Wilkins M.J."/>
            <person name="Karaoz U."/>
            <person name="Brodie E.L."/>
            <person name="Williams K.H."/>
            <person name="Hubbard S.S."/>
            <person name="Banfield J.F."/>
        </authorList>
    </citation>
    <scope>NUCLEOTIDE SEQUENCE [LARGE SCALE GENOMIC DNA]</scope>
</reference>
<dbReference type="Proteomes" id="UP000179283">
    <property type="component" value="Unassembled WGS sequence"/>
</dbReference>
<proteinExistence type="inferred from homology"/>